<keyword evidence="9" id="KW-0446">Lipid-binding</keyword>
<evidence type="ECO:0000256" key="3">
    <source>
        <dbReference type="ARBA" id="ARBA00004496"/>
    </source>
</evidence>
<evidence type="ECO:0000256" key="13">
    <source>
        <dbReference type="SAM" id="Coils"/>
    </source>
</evidence>
<dbReference type="EMBL" id="JAIWYP010000004">
    <property type="protein sequence ID" value="KAH3838976.1"/>
    <property type="molecule type" value="Genomic_DNA"/>
</dbReference>
<keyword evidence="10" id="KW-0496">Mitochondrion</keyword>
<accession>A0A9D4KGZ5</accession>
<evidence type="ECO:0000256" key="4">
    <source>
        <dbReference type="ARBA" id="ARBA00008233"/>
    </source>
</evidence>
<evidence type="ECO:0000256" key="6">
    <source>
        <dbReference type="ARBA" id="ARBA00022490"/>
    </source>
</evidence>
<evidence type="ECO:0000256" key="12">
    <source>
        <dbReference type="ARBA" id="ARBA00032687"/>
    </source>
</evidence>
<dbReference type="InterPro" id="IPR031981">
    <property type="entry name" value="MIEAP_C"/>
</dbReference>
<evidence type="ECO:0000256" key="9">
    <source>
        <dbReference type="ARBA" id="ARBA00023121"/>
    </source>
</evidence>
<keyword evidence="11" id="KW-0472">Membrane</keyword>
<comment type="similarity">
    <text evidence="4">Belongs to the MIEAP family.</text>
</comment>
<feature type="domain" description="Mitochondria-eating protein C-terminal" evidence="15">
    <location>
        <begin position="635"/>
        <end position="815"/>
    </location>
</feature>
<evidence type="ECO:0000256" key="2">
    <source>
        <dbReference type="ARBA" id="ARBA00004305"/>
    </source>
</evidence>
<protein>
    <recommendedName>
        <fullName evidence="5">Mitochondria-eating protein</fullName>
    </recommendedName>
    <alternativeName>
        <fullName evidence="12">Spermatogenesis-associated protein 18</fullName>
    </alternativeName>
</protein>
<dbReference type="AlphaFoldDB" id="A0A9D4KGZ5"/>
<reference evidence="16" key="1">
    <citation type="journal article" date="2019" name="bioRxiv">
        <title>The Genome of the Zebra Mussel, Dreissena polymorpha: A Resource for Invasive Species Research.</title>
        <authorList>
            <person name="McCartney M.A."/>
            <person name="Auch B."/>
            <person name="Kono T."/>
            <person name="Mallez S."/>
            <person name="Zhang Y."/>
            <person name="Obille A."/>
            <person name="Becker A."/>
            <person name="Abrahante J.E."/>
            <person name="Garbe J."/>
            <person name="Badalamenti J.P."/>
            <person name="Herman A."/>
            <person name="Mangelson H."/>
            <person name="Liachko I."/>
            <person name="Sullivan S."/>
            <person name="Sone E.D."/>
            <person name="Koren S."/>
            <person name="Silverstein K.A.T."/>
            <person name="Beckman K.B."/>
            <person name="Gohl D.M."/>
        </authorList>
    </citation>
    <scope>NUCLEOTIDE SEQUENCE</scope>
    <source>
        <strain evidence="16">Duluth1</strain>
        <tissue evidence="16">Whole animal</tissue>
    </source>
</reference>
<feature type="region of interest" description="Disordered" evidence="14">
    <location>
        <begin position="1"/>
        <end position="27"/>
    </location>
</feature>
<evidence type="ECO:0000256" key="7">
    <source>
        <dbReference type="ARBA" id="ARBA00022787"/>
    </source>
</evidence>
<evidence type="ECO:0000256" key="1">
    <source>
        <dbReference type="ARBA" id="ARBA00004294"/>
    </source>
</evidence>
<keyword evidence="8 13" id="KW-0175">Coiled coil</keyword>
<dbReference type="Pfam" id="PF16026">
    <property type="entry name" value="MIEAP"/>
    <property type="match status" value="2"/>
</dbReference>
<dbReference type="PANTHER" id="PTHR21771">
    <property type="entry name" value="MITOCHONDRIA-EATING PROTEIN-RELATED"/>
    <property type="match status" value="1"/>
</dbReference>
<dbReference type="InterPro" id="IPR026169">
    <property type="entry name" value="MIEAP"/>
</dbReference>
<dbReference type="GO" id="GO:0005741">
    <property type="term" value="C:mitochondrial outer membrane"/>
    <property type="evidence" value="ECO:0007669"/>
    <property type="project" value="UniProtKB-SubCell"/>
</dbReference>
<keyword evidence="7" id="KW-1000">Mitochondrion outer membrane</keyword>
<feature type="coiled-coil region" evidence="13">
    <location>
        <begin position="514"/>
        <end position="562"/>
    </location>
</feature>
<keyword evidence="17" id="KW-1185">Reference proteome</keyword>
<feature type="compositionally biased region" description="Low complexity" evidence="14">
    <location>
        <begin position="357"/>
        <end position="369"/>
    </location>
</feature>
<evidence type="ECO:0000256" key="5">
    <source>
        <dbReference type="ARBA" id="ARBA00019863"/>
    </source>
</evidence>
<reference evidence="16" key="2">
    <citation type="submission" date="2020-11" db="EMBL/GenBank/DDBJ databases">
        <authorList>
            <person name="McCartney M.A."/>
            <person name="Auch B."/>
            <person name="Kono T."/>
            <person name="Mallez S."/>
            <person name="Becker A."/>
            <person name="Gohl D.M."/>
            <person name="Silverstein K.A.T."/>
            <person name="Koren S."/>
            <person name="Bechman K.B."/>
            <person name="Herman A."/>
            <person name="Abrahante J.E."/>
            <person name="Garbe J."/>
        </authorList>
    </citation>
    <scope>NUCLEOTIDE SEQUENCE</scope>
    <source>
        <strain evidence="16">Duluth1</strain>
        <tissue evidence="16">Whole animal</tissue>
    </source>
</reference>
<keyword evidence="6" id="KW-0963">Cytoplasm</keyword>
<comment type="subcellular location">
    <subcellularLocation>
        <location evidence="3">Cytoplasm</location>
    </subcellularLocation>
    <subcellularLocation>
        <location evidence="2">Mitochondrion matrix</location>
    </subcellularLocation>
    <subcellularLocation>
        <location evidence="1">Mitochondrion outer membrane</location>
    </subcellularLocation>
</comment>
<dbReference type="Proteomes" id="UP000828390">
    <property type="component" value="Unassembled WGS sequence"/>
</dbReference>
<sequence length="841" mass="97399">MNTQTSSKNSESRKLPQLSGVNNDIDSLTRRVRNNSGRSDDKLLLREHRNQNVESRFIMRSRPFNHGNQMVEERHEMLNKQEADYNESRSKALVTNRRTDAFMLSERGRLWNATMKTSEYSQEMMERTNRTERELQQRIIELQKECDDLRTRLSAAFGAKLHFNNPNIVDLSDTNRPTKLAERFSELYDNEWTNAFEVLRKQLGSTEQETVQRLLQVCVTIYRQCRNTSAKDLQDLTRAIQIFSPEQTVYTVKRLIECRKQRYLADTKSIGKTLETIISTVFQISINEPYVKSYWTQCLEICWLMVIQDPPVVMDTRTDRKGDLFDASMFRPYTKTERTRIDSDVSQINDEMKKGKPTTTKTPLKQTRTSSEVSKNNDDHKVDTTKTPEVKEGKRDASKNKAGLEKTNKELTEKLKMVTKERDTYKNDLEKANKEFKEMKATFDKDTKKDKQDLQKANKELNDLQARIDKLSEAKKKFEKDMTLLQTNTKKERDRLESDLKENTMELTTCKSKLNTADAENIKLEKQLNDVQSRLNKAEAESKKRVAELSELQSRLNSAEAESKKRVTELSNLQSRLITAETDSKQREKQLTESSKRIKELTAANEELMTRLSKHLGAKLQDNNPNIADLSDPNRPTKLAEQFSGLYDDDWTNSYEVMKKHKQEVDVVDILLKACVKIYDKCITKASMELNDLQRVFLVFNSDSDVNSQKQLKDRRKKLKPDQQIIESDMNDLFGEQIAKHKKIEPYIKKCLDICWSMAIQDPPVHMDTDLNKKGHPFDNAAYRPYTQSGTSVDFIVWPALYLYKDGSLLQKGIAQGITVEDSVGGRRASPVNKQNRVKAS</sequence>
<feature type="domain" description="Mitochondria-eating protein C-terminal" evidence="15">
    <location>
        <begin position="176"/>
        <end position="335"/>
    </location>
</feature>
<proteinExistence type="inferred from homology"/>
<evidence type="ECO:0000259" key="15">
    <source>
        <dbReference type="Pfam" id="PF16026"/>
    </source>
</evidence>
<organism evidence="16 17">
    <name type="scientific">Dreissena polymorpha</name>
    <name type="common">Zebra mussel</name>
    <name type="synonym">Mytilus polymorpha</name>
    <dbReference type="NCBI Taxonomy" id="45954"/>
    <lineage>
        <taxon>Eukaryota</taxon>
        <taxon>Metazoa</taxon>
        <taxon>Spiralia</taxon>
        <taxon>Lophotrochozoa</taxon>
        <taxon>Mollusca</taxon>
        <taxon>Bivalvia</taxon>
        <taxon>Autobranchia</taxon>
        <taxon>Heteroconchia</taxon>
        <taxon>Euheterodonta</taxon>
        <taxon>Imparidentia</taxon>
        <taxon>Neoheterodontei</taxon>
        <taxon>Myida</taxon>
        <taxon>Dreissenoidea</taxon>
        <taxon>Dreissenidae</taxon>
        <taxon>Dreissena</taxon>
    </lineage>
</organism>
<dbReference type="GO" id="GO:0008289">
    <property type="term" value="F:lipid binding"/>
    <property type="evidence" value="ECO:0007669"/>
    <property type="project" value="UniProtKB-KW"/>
</dbReference>
<evidence type="ECO:0000313" key="16">
    <source>
        <dbReference type="EMBL" id="KAH3838976.1"/>
    </source>
</evidence>
<evidence type="ECO:0000256" key="11">
    <source>
        <dbReference type="ARBA" id="ARBA00023136"/>
    </source>
</evidence>
<dbReference type="GO" id="GO:0005759">
    <property type="term" value="C:mitochondrial matrix"/>
    <property type="evidence" value="ECO:0007669"/>
    <property type="project" value="UniProtKB-SubCell"/>
</dbReference>
<evidence type="ECO:0000313" key="17">
    <source>
        <dbReference type="Proteomes" id="UP000828390"/>
    </source>
</evidence>
<evidence type="ECO:0000256" key="8">
    <source>
        <dbReference type="ARBA" id="ARBA00023054"/>
    </source>
</evidence>
<dbReference type="GO" id="GO:0035694">
    <property type="term" value="P:mitochondrial protein catabolic process"/>
    <property type="evidence" value="ECO:0007669"/>
    <property type="project" value="InterPro"/>
</dbReference>
<comment type="caution">
    <text evidence="16">The sequence shown here is derived from an EMBL/GenBank/DDBJ whole genome shotgun (WGS) entry which is preliminary data.</text>
</comment>
<feature type="region of interest" description="Disordered" evidence="14">
    <location>
        <begin position="338"/>
        <end position="404"/>
    </location>
</feature>
<feature type="compositionally biased region" description="Basic and acidic residues" evidence="14">
    <location>
        <begin position="375"/>
        <end position="404"/>
    </location>
</feature>
<evidence type="ECO:0000256" key="10">
    <source>
        <dbReference type="ARBA" id="ARBA00023128"/>
    </source>
</evidence>
<feature type="coiled-coil region" evidence="13">
    <location>
        <begin position="125"/>
        <end position="152"/>
    </location>
</feature>
<evidence type="ECO:0000256" key="14">
    <source>
        <dbReference type="SAM" id="MobiDB-lite"/>
    </source>
</evidence>
<dbReference type="Gene3D" id="1.10.287.1490">
    <property type="match status" value="1"/>
</dbReference>
<gene>
    <name evidence="16" type="ORF">DPMN_112394</name>
</gene>
<name>A0A9D4KGZ5_DREPO</name>
<dbReference type="PANTHER" id="PTHR21771:SF0">
    <property type="entry name" value="MITOCHONDRIA-EATING PROTEIN"/>
    <property type="match status" value="1"/>
</dbReference>
<dbReference type="GO" id="GO:0035695">
    <property type="term" value="P:mitophagy by internal vacuole formation"/>
    <property type="evidence" value="ECO:0007669"/>
    <property type="project" value="TreeGrafter"/>
</dbReference>